<keyword evidence="1" id="KW-0812">Transmembrane</keyword>
<dbReference type="Gramene" id="RZC60698">
    <property type="protein sequence ID" value="RZC60698"/>
    <property type="gene ID" value="C5167_022454"/>
</dbReference>
<accession>A0A4Y7JLN5</accession>
<sequence>MENQKEFDELAKKVDSLMSTKKDLAGEFKDNYNNPSPQLITNIKNLYAELKALQDRLSKVKVDEGLPEPSYGCTPKIDVELELTSTESKSVSDFIHHSSTPATIEEGNCRSTPRIDFIDFVGVGATNSVKDYKVRDLDDDGNTVDGHKDNFMFLHYQEGKPFNSEDNFVVGSQSNRVASNEVNDFNTFNQNNRIENLSKLNVLKKLSSVECLDCCLDSARILFDRCKKFEVRRRYSGLDLARTLFDTRKMFVVILSKQGVSPRVESWLQLSRGTENRLSQGLFEQFLVRKVSFPTQIEEPQKGAYGVSERSHDPIDQIILAEYGVLVVIQQVYSSTSIWSSHLIIMFKLQDGIQGLQVCFYIMILLVVESDGKLLRKSMQATTGPGLLFLKTLEVAGIFVCLKRGYRGGGCSERRMETKEILNQASARKISRLGGLEEKLKEVMLGIFIEAEDAAQLFSITLIGSLTIAMRTIYGEDFIIRLQLKDWLINNRGAPCAGSVHVKKLETISILNYFVRGILSLLKLSTTDGTIVQGIEESANSMQLTNASHEFCEIVIHKFEGKLIMVVLSGESKQRCPISISSNPASVFPVNSSSAIYNILATLNFVTAILQMSVARVNIISDSKLMRGYIQVIVKEDIKQYEGIRDFSIKLGSVEVVLAFLYWLDEQLWLYGLVLFMVLECAYAVSSIATKTYQPVKMKRVGLLTEVLRVSDEFHQELNSIVISSILEEKDDLKDWDLS</sequence>
<keyword evidence="1" id="KW-0472">Membrane</keyword>
<feature type="transmembrane region" description="Helical" evidence="1">
    <location>
        <begin position="670"/>
        <end position="690"/>
    </location>
</feature>
<dbReference type="AlphaFoldDB" id="A0A4Y7JLN5"/>
<keyword evidence="3" id="KW-1185">Reference proteome</keyword>
<dbReference type="EMBL" id="CM010719">
    <property type="protein sequence ID" value="RZC60698.1"/>
    <property type="molecule type" value="Genomic_DNA"/>
</dbReference>
<dbReference type="Proteomes" id="UP000316621">
    <property type="component" value="Chromosome 5"/>
</dbReference>
<gene>
    <name evidence="2" type="ORF">C5167_022454</name>
</gene>
<keyword evidence="1" id="KW-1133">Transmembrane helix</keyword>
<name>A0A4Y7JLN5_PAPSO</name>
<reference evidence="2 3" key="1">
    <citation type="journal article" date="2018" name="Science">
        <title>The opium poppy genome and morphinan production.</title>
        <authorList>
            <person name="Guo L."/>
            <person name="Winzer T."/>
            <person name="Yang X."/>
            <person name="Li Y."/>
            <person name="Ning Z."/>
            <person name="He Z."/>
            <person name="Teodor R."/>
            <person name="Lu Y."/>
            <person name="Bowser T.A."/>
            <person name="Graham I.A."/>
            <person name="Ye K."/>
        </authorList>
    </citation>
    <scope>NUCLEOTIDE SEQUENCE [LARGE SCALE GENOMIC DNA]</scope>
    <source>
        <strain evidence="3">cv. HN1</strain>
        <tissue evidence="2">Leaves</tissue>
    </source>
</reference>
<protein>
    <submittedName>
        <fullName evidence="2">Uncharacterized protein</fullName>
    </submittedName>
</protein>
<evidence type="ECO:0000256" key="1">
    <source>
        <dbReference type="SAM" id="Phobius"/>
    </source>
</evidence>
<organism evidence="2 3">
    <name type="scientific">Papaver somniferum</name>
    <name type="common">Opium poppy</name>
    <dbReference type="NCBI Taxonomy" id="3469"/>
    <lineage>
        <taxon>Eukaryota</taxon>
        <taxon>Viridiplantae</taxon>
        <taxon>Streptophyta</taxon>
        <taxon>Embryophyta</taxon>
        <taxon>Tracheophyta</taxon>
        <taxon>Spermatophyta</taxon>
        <taxon>Magnoliopsida</taxon>
        <taxon>Ranunculales</taxon>
        <taxon>Papaveraceae</taxon>
        <taxon>Papaveroideae</taxon>
        <taxon>Papaver</taxon>
    </lineage>
</organism>
<evidence type="ECO:0000313" key="3">
    <source>
        <dbReference type="Proteomes" id="UP000316621"/>
    </source>
</evidence>
<proteinExistence type="predicted"/>
<evidence type="ECO:0000313" key="2">
    <source>
        <dbReference type="EMBL" id="RZC60698.1"/>
    </source>
</evidence>